<sequence length="365" mass="40378">MSEKPQTDKANMQDGANYAPVGQSVKVVEPNQFFFSVAYLDHGHINGQTNGLLQAGATLKYVYDTDAKRLAAFCQRYPQAIVAESFEQILQDTDTQLVASAAVPNLRADIGIQVMQAGKDYFTDKSPFTTLEQLDKVKQVVAETKRIYAVYYAERLHNEAAWQAGELIKQGVIGRVLQVINLAPHRLAKSTRPDWFFDKNSYGGILTDIGSHQVEQFLTYAGATDACINFARATNLNNADKPGLEDFGEVSMTGNNGASFYSRVDWFTPDGQATWGDGRTFIIGTEGNIECRKYNDVARQAPASKIFVTTGEKEREIDCFGQSSFPYFGQLILDVINRTENAMSQAHTFKAAELSMLAQQKADAL</sequence>
<evidence type="ECO:0000256" key="2">
    <source>
        <dbReference type="ARBA" id="ARBA00023002"/>
    </source>
</evidence>
<dbReference type="STRING" id="1328313.DS2_13829"/>
<dbReference type="EMBL" id="ARZY01000028">
    <property type="protein sequence ID" value="EWH09157.1"/>
    <property type="molecule type" value="Genomic_DNA"/>
</dbReference>
<dbReference type="GO" id="GO:0000166">
    <property type="term" value="F:nucleotide binding"/>
    <property type="evidence" value="ECO:0007669"/>
    <property type="project" value="InterPro"/>
</dbReference>
<dbReference type="Gene3D" id="3.40.50.720">
    <property type="entry name" value="NAD(P)-binding Rossmann-like Domain"/>
    <property type="match status" value="1"/>
</dbReference>
<dbReference type="GO" id="GO:0016491">
    <property type="term" value="F:oxidoreductase activity"/>
    <property type="evidence" value="ECO:0007669"/>
    <property type="project" value="UniProtKB-KW"/>
</dbReference>
<dbReference type="Pfam" id="PF22725">
    <property type="entry name" value="GFO_IDH_MocA_C3"/>
    <property type="match status" value="1"/>
</dbReference>
<dbReference type="InterPro" id="IPR036291">
    <property type="entry name" value="NAD(P)-bd_dom_sf"/>
</dbReference>
<dbReference type="PATRIC" id="fig|1328313.3.peg.2820"/>
<dbReference type="PANTHER" id="PTHR43818:SF11">
    <property type="entry name" value="BCDNA.GH03377"/>
    <property type="match status" value="1"/>
</dbReference>
<protein>
    <submittedName>
        <fullName evidence="5">Oxidoreductase</fullName>
    </submittedName>
</protein>
<dbReference type="Gene3D" id="3.30.360.10">
    <property type="entry name" value="Dihydrodipicolinate Reductase, domain 2"/>
    <property type="match status" value="1"/>
</dbReference>
<dbReference type="AlphaFoldDB" id="W7QJL8"/>
<dbReference type="SUPFAM" id="SSF55347">
    <property type="entry name" value="Glyceraldehyde-3-phosphate dehydrogenase-like, C-terminal domain"/>
    <property type="match status" value="1"/>
</dbReference>
<dbReference type="SUPFAM" id="SSF51735">
    <property type="entry name" value="NAD(P)-binding Rossmann-fold domains"/>
    <property type="match status" value="1"/>
</dbReference>
<evidence type="ECO:0000313" key="6">
    <source>
        <dbReference type="Proteomes" id="UP000019276"/>
    </source>
</evidence>
<dbReference type="InterPro" id="IPR050463">
    <property type="entry name" value="Gfo/Idh/MocA_oxidrdct_glycsds"/>
</dbReference>
<dbReference type="InterPro" id="IPR000683">
    <property type="entry name" value="Gfo/Idh/MocA-like_OxRdtase_N"/>
</dbReference>
<dbReference type="eggNOG" id="COG0673">
    <property type="taxonomic scope" value="Bacteria"/>
</dbReference>
<evidence type="ECO:0000259" key="4">
    <source>
        <dbReference type="Pfam" id="PF22725"/>
    </source>
</evidence>
<feature type="domain" description="GFO/IDH/MocA-like oxidoreductase" evidence="4">
    <location>
        <begin position="163"/>
        <end position="290"/>
    </location>
</feature>
<evidence type="ECO:0000313" key="5">
    <source>
        <dbReference type="EMBL" id="EWH09157.1"/>
    </source>
</evidence>
<dbReference type="PANTHER" id="PTHR43818">
    <property type="entry name" value="BCDNA.GH03377"/>
    <property type="match status" value="1"/>
</dbReference>
<dbReference type="InterPro" id="IPR055170">
    <property type="entry name" value="GFO_IDH_MocA-like_dom"/>
</dbReference>
<reference evidence="5 6" key="1">
    <citation type="journal article" date="2014" name="Genome Announc.">
        <title>Draft Genome Sequence of the Agar-Degrading Bacterium Catenovulum sp. Strain DS-2, Isolated from Intestines of Haliotis diversicolor.</title>
        <authorList>
            <person name="Shan D."/>
            <person name="Li X."/>
            <person name="Gu Z."/>
            <person name="Wei G."/>
            <person name="Gao Z."/>
            <person name="Shao Z."/>
        </authorList>
    </citation>
    <scope>NUCLEOTIDE SEQUENCE [LARGE SCALE GENOMIC DNA]</scope>
    <source>
        <strain evidence="5 6">DS-2</strain>
    </source>
</reference>
<comment type="caution">
    <text evidence="5">The sequence shown here is derived from an EMBL/GenBank/DDBJ whole genome shotgun (WGS) entry which is preliminary data.</text>
</comment>
<dbReference type="Pfam" id="PF01408">
    <property type="entry name" value="GFO_IDH_MocA"/>
    <property type="match status" value="1"/>
</dbReference>
<keyword evidence="1" id="KW-0732">Signal</keyword>
<keyword evidence="2" id="KW-0560">Oxidoreductase</keyword>
<dbReference type="RefSeq" id="WP_081754278.1">
    <property type="nucleotide sequence ID" value="NZ_ARZY01000028.1"/>
</dbReference>
<keyword evidence="6" id="KW-1185">Reference proteome</keyword>
<evidence type="ECO:0000256" key="1">
    <source>
        <dbReference type="ARBA" id="ARBA00022729"/>
    </source>
</evidence>
<feature type="domain" description="Gfo/Idh/MocA-like oxidoreductase N-terminal" evidence="3">
    <location>
        <begin position="55"/>
        <end position="152"/>
    </location>
</feature>
<name>W7QJL8_9ALTE</name>
<proteinExistence type="predicted"/>
<accession>W7QJL8</accession>
<gene>
    <name evidence="5" type="ORF">DS2_13829</name>
</gene>
<evidence type="ECO:0000259" key="3">
    <source>
        <dbReference type="Pfam" id="PF01408"/>
    </source>
</evidence>
<dbReference type="Proteomes" id="UP000019276">
    <property type="component" value="Unassembled WGS sequence"/>
</dbReference>
<organism evidence="5 6">
    <name type="scientific">Catenovulum agarivorans DS-2</name>
    <dbReference type="NCBI Taxonomy" id="1328313"/>
    <lineage>
        <taxon>Bacteria</taxon>
        <taxon>Pseudomonadati</taxon>
        <taxon>Pseudomonadota</taxon>
        <taxon>Gammaproteobacteria</taxon>
        <taxon>Alteromonadales</taxon>
        <taxon>Alteromonadaceae</taxon>
        <taxon>Catenovulum</taxon>
    </lineage>
</organism>